<evidence type="ECO:0000256" key="3">
    <source>
        <dbReference type="ARBA" id="ARBA00011589"/>
    </source>
</evidence>
<sequence>MNVNQRALIAYRNGLRATKIAFNNDTRMLISARERMREGMINPNQKLTKVQQIELLEGVSEFLRKNIVQGKKTGVDKDGKDVYHLNIHSEIELGDNDSVKKAENTLKASGSGCCGGSGR</sequence>
<comment type="similarity">
    <text evidence="2">Belongs to the complex I LYR family. MZM1 subfamily.</text>
</comment>
<keyword evidence="5" id="KW-0809">Transit peptide</keyword>
<dbReference type="STRING" id="1071381.G8C286"/>
<dbReference type="InterPro" id="IPR045298">
    <property type="entry name" value="Complex1_LYR_LYRM7"/>
</dbReference>
<evidence type="ECO:0000256" key="7">
    <source>
        <dbReference type="ARBA" id="ARBA00023186"/>
    </source>
</evidence>
<name>G8C286_TETPH</name>
<dbReference type="GeneID" id="11530922"/>
<dbReference type="CDD" id="cd20267">
    <property type="entry name" value="Complex1_LYR_LYRM7"/>
    <property type="match status" value="1"/>
</dbReference>
<dbReference type="RefSeq" id="XP_003688698.1">
    <property type="nucleotide sequence ID" value="XM_003688650.1"/>
</dbReference>
<evidence type="ECO:0000256" key="2">
    <source>
        <dbReference type="ARBA" id="ARBA00009949"/>
    </source>
</evidence>
<dbReference type="EMBL" id="HE612871">
    <property type="protein sequence ID" value="CCE66264.1"/>
    <property type="molecule type" value="Genomic_DNA"/>
</dbReference>
<dbReference type="GO" id="GO:0005759">
    <property type="term" value="C:mitochondrial matrix"/>
    <property type="evidence" value="ECO:0007669"/>
    <property type="project" value="UniProtKB-SubCell"/>
</dbReference>
<dbReference type="KEGG" id="tpf:TPHA_0P01060"/>
<dbReference type="OrthoDB" id="529194at2759"/>
<dbReference type="OMA" id="KYKLRIH"/>
<evidence type="ECO:0000256" key="8">
    <source>
        <dbReference type="ARBA" id="ARBA00025268"/>
    </source>
</evidence>
<dbReference type="PANTHER" id="PTHR46749:SF1">
    <property type="entry name" value="COMPLEX III ASSEMBLY FACTOR LYRM7"/>
    <property type="match status" value="1"/>
</dbReference>
<dbReference type="Proteomes" id="UP000005666">
    <property type="component" value="Chromosome 16"/>
</dbReference>
<dbReference type="AlphaFoldDB" id="G8C286"/>
<dbReference type="eggNOG" id="ENOG502S6EF">
    <property type="taxonomic scope" value="Eukaryota"/>
</dbReference>
<evidence type="ECO:0000256" key="1">
    <source>
        <dbReference type="ARBA" id="ARBA00004305"/>
    </source>
</evidence>
<proteinExistence type="inferred from homology"/>
<keyword evidence="10" id="KW-1185">Reference proteome</keyword>
<evidence type="ECO:0000256" key="6">
    <source>
        <dbReference type="ARBA" id="ARBA00023128"/>
    </source>
</evidence>
<comment type="subunit">
    <text evidence="3">Interacts with RIP1.</text>
</comment>
<gene>
    <name evidence="9" type="primary">TPHA0P01060</name>
    <name evidence="9" type="ordered locus">TPHA_0P01060</name>
</gene>
<accession>G8C286</accession>
<reference evidence="9 10" key="1">
    <citation type="journal article" date="2011" name="Proc. Natl. Acad. Sci. U.S.A.">
        <title>Evolutionary erosion of yeast sex chromosomes by mating-type switching accidents.</title>
        <authorList>
            <person name="Gordon J.L."/>
            <person name="Armisen D."/>
            <person name="Proux-Wera E."/>
            <person name="Oheigeartaigh S.S."/>
            <person name="Byrne K.P."/>
            <person name="Wolfe K.H."/>
        </authorList>
    </citation>
    <scope>NUCLEOTIDE SEQUENCE [LARGE SCALE GENOMIC DNA]</scope>
    <source>
        <strain evidence="10">ATCC 24235 / CBS 4417 / NBRC 1672 / NRRL Y-8282 / UCD 70-5</strain>
    </source>
</reference>
<comment type="function">
    <text evidence="8">Assembly factor required for Rieske Fe-S protein RIP1 incorporation into the cytochrome b-c1 (CIII) complex. Functions as a chaperone, binding to this subunit within the mitochondrial matrix and stabilizing it prior to its translocation and insertion into the late CIII dimeric intermediate within the mitochondrial inner membrane. Modulates the mitochondrial matrix zinc pool.</text>
</comment>
<keyword evidence="6" id="KW-0496">Mitochondrion</keyword>
<organism evidence="9 10">
    <name type="scientific">Tetrapisispora phaffii (strain ATCC 24235 / CBS 4417 / NBRC 1672 / NRRL Y-8282 / UCD 70-5)</name>
    <name type="common">Yeast</name>
    <name type="synonym">Fabospora phaffii</name>
    <dbReference type="NCBI Taxonomy" id="1071381"/>
    <lineage>
        <taxon>Eukaryota</taxon>
        <taxon>Fungi</taxon>
        <taxon>Dikarya</taxon>
        <taxon>Ascomycota</taxon>
        <taxon>Saccharomycotina</taxon>
        <taxon>Saccharomycetes</taxon>
        <taxon>Saccharomycetales</taxon>
        <taxon>Saccharomycetaceae</taxon>
        <taxon>Tetrapisispora</taxon>
    </lineage>
</organism>
<protein>
    <recommendedName>
        <fullName evidence="4">Mitochondrial zinc maintenance protein 1, mitochondrial</fullName>
    </recommendedName>
</protein>
<dbReference type="GO" id="GO:0044183">
    <property type="term" value="F:protein folding chaperone"/>
    <property type="evidence" value="ECO:0007669"/>
    <property type="project" value="EnsemblFungi"/>
</dbReference>
<keyword evidence="7" id="KW-0143">Chaperone</keyword>
<dbReference type="GO" id="GO:0034551">
    <property type="term" value="P:mitochondrial respiratory chain complex III assembly"/>
    <property type="evidence" value="ECO:0007669"/>
    <property type="project" value="EnsemblFungi"/>
</dbReference>
<evidence type="ECO:0000313" key="10">
    <source>
        <dbReference type="Proteomes" id="UP000005666"/>
    </source>
</evidence>
<comment type="subcellular location">
    <subcellularLocation>
        <location evidence="1">Mitochondrion matrix</location>
    </subcellularLocation>
</comment>
<dbReference type="PANTHER" id="PTHR46749">
    <property type="entry name" value="COMPLEX III ASSEMBLY FACTOR LYRM7"/>
    <property type="match status" value="1"/>
</dbReference>
<dbReference type="InterPro" id="IPR050435">
    <property type="entry name" value="MZM1/LYRM7"/>
</dbReference>
<dbReference type="HOGENOM" id="CLU_147114_2_2_1"/>
<evidence type="ECO:0000256" key="5">
    <source>
        <dbReference type="ARBA" id="ARBA00022946"/>
    </source>
</evidence>
<evidence type="ECO:0000256" key="4">
    <source>
        <dbReference type="ARBA" id="ARBA00015108"/>
    </source>
</evidence>
<evidence type="ECO:0000313" key="9">
    <source>
        <dbReference type="EMBL" id="CCE66264.1"/>
    </source>
</evidence>